<accession>A0A7S0JG59</accession>
<dbReference type="EMBL" id="HBER01052290">
    <property type="protein sequence ID" value="CAD8550855.1"/>
    <property type="molecule type" value="Transcribed_RNA"/>
</dbReference>
<evidence type="ECO:0000256" key="1">
    <source>
        <dbReference type="SAM" id="Coils"/>
    </source>
</evidence>
<organism evidence="2">
    <name type="scientific">Calcidiscus leptoporus</name>
    <dbReference type="NCBI Taxonomy" id="127549"/>
    <lineage>
        <taxon>Eukaryota</taxon>
        <taxon>Haptista</taxon>
        <taxon>Haptophyta</taxon>
        <taxon>Prymnesiophyceae</taxon>
        <taxon>Coccolithales</taxon>
        <taxon>Calcidiscaceae</taxon>
        <taxon>Calcidiscus</taxon>
    </lineage>
</organism>
<evidence type="ECO:0000313" key="2">
    <source>
        <dbReference type="EMBL" id="CAD8550855.1"/>
    </source>
</evidence>
<protein>
    <submittedName>
        <fullName evidence="2">Uncharacterized protein</fullName>
    </submittedName>
</protein>
<gene>
    <name evidence="2" type="ORF">CLEP1334_LOCUS26145</name>
</gene>
<keyword evidence="1" id="KW-0175">Coiled coil</keyword>
<dbReference type="AlphaFoldDB" id="A0A7S0JG59"/>
<proteinExistence type="predicted"/>
<name>A0A7S0JG59_9EUKA</name>
<reference evidence="2" key="1">
    <citation type="submission" date="2021-01" db="EMBL/GenBank/DDBJ databases">
        <authorList>
            <person name="Corre E."/>
            <person name="Pelletier E."/>
            <person name="Niang G."/>
            <person name="Scheremetjew M."/>
            <person name="Finn R."/>
            <person name="Kale V."/>
            <person name="Holt S."/>
            <person name="Cochrane G."/>
            <person name="Meng A."/>
            <person name="Brown T."/>
            <person name="Cohen L."/>
        </authorList>
    </citation>
    <scope>NUCLEOTIDE SEQUENCE</scope>
    <source>
        <strain evidence="2">RCC1130</strain>
    </source>
</reference>
<sequence>MPLLRLSRGLSAQAATQPKVVGSERWGGLLMSALALCLSLRLVGQRHKNEDEMEEVRLRLSALVDESEARRARLLQRAPELAQEAGLRGSACTQFAASLAALDASELSAGAYAQTQVAATSEDAVEAGVKPGARKLTVW</sequence>
<feature type="coiled-coil region" evidence="1">
    <location>
        <begin position="46"/>
        <end position="84"/>
    </location>
</feature>